<gene>
    <name evidence="10" type="ORF">P4O66_018848</name>
</gene>
<evidence type="ECO:0000259" key="9">
    <source>
        <dbReference type="PROSITE" id="PS50287"/>
    </source>
</evidence>
<accession>A0AAD9DK48</accession>
<feature type="disulfide bond" evidence="7">
    <location>
        <begin position="188"/>
        <end position="198"/>
    </location>
</feature>
<evidence type="ECO:0000256" key="6">
    <source>
        <dbReference type="ARBA" id="ARBA00023180"/>
    </source>
</evidence>
<keyword evidence="8" id="KW-0812">Transmembrane</keyword>
<keyword evidence="2" id="KW-0964">Secreted</keyword>
<organism evidence="10 11">
    <name type="scientific">Electrophorus voltai</name>
    <dbReference type="NCBI Taxonomy" id="2609070"/>
    <lineage>
        <taxon>Eukaryota</taxon>
        <taxon>Metazoa</taxon>
        <taxon>Chordata</taxon>
        <taxon>Craniata</taxon>
        <taxon>Vertebrata</taxon>
        <taxon>Euteleostomi</taxon>
        <taxon>Actinopterygii</taxon>
        <taxon>Neopterygii</taxon>
        <taxon>Teleostei</taxon>
        <taxon>Ostariophysi</taxon>
        <taxon>Gymnotiformes</taxon>
        <taxon>Gymnotoidei</taxon>
        <taxon>Gymnotidae</taxon>
        <taxon>Electrophorus</taxon>
    </lineage>
</organism>
<dbReference type="AlphaFoldDB" id="A0AAD9DK48"/>
<dbReference type="GO" id="GO:0005615">
    <property type="term" value="C:extracellular space"/>
    <property type="evidence" value="ECO:0007669"/>
    <property type="project" value="TreeGrafter"/>
</dbReference>
<dbReference type="GO" id="GO:0004252">
    <property type="term" value="F:serine-type endopeptidase activity"/>
    <property type="evidence" value="ECO:0007669"/>
    <property type="project" value="TreeGrafter"/>
</dbReference>
<evidence type="ECO:0000313" key="11">
    <source>
        <dbReference type="Proteomes" id="UP001239994"/>
    </source>
</evidence>
<feature type="non-terminal residue" evidence="10">
    <location>
        <position position="499"/>
    </location>
</feature>
<protein>
    <recommendedName>
        <fullName evidence="9">SRCR domain-containing protein</fullName>
    </recommendedName>
</protein>
<evidence type="ECO:0000256" key="3">
    <source>
        <dbReference type="ARBA" id="ARBA00022729"/>
    </source>
</evidence>
<keyword evidence="3" id="KW-0732">Signal</keyword>
<feature type="disulfide bond" evidence="7">
    <location>
        <begin position="156"/>
        <end position="217"/>
    </location>
</feature>
<dbReference type="PANTHER" id="PTHR48071:SF15">
    <property type="entry name" value="SRCR DOMAIN-CONTAINING PROTEIN"/>
    <property type="match status" value="1"/>
</dbReference>
<evidence type="ECO:0000313" key="10">
    <source>
        <dbReference type="EMBL" id="KAK1785475.1"/>
    </source>
</evidence>
<dbReference type="GO" id="GO:0005886">
    <property type="term" value="C:plasma membrane"/>
    <property type="evidence" value="ECO:0007669"/>
    <property type="project" value="TreeGrafter"/>
</dbReference>
<dbReference type="InterPro" id="IPR036772">
    <property type="entry name" value="SRCR-like_dom_sf"/>
</dbReference>
<sequence length="499" mass="53966">YAKFLPGTLVSNTSFFCHLPAKLYINQLSRPCSWNVTSPGQNQSVAIFRKAALHTLASGVCKALGCGEVYMLNDSAAQHNTNCLAGCTYHNHELINCTRTAEGDCRIVSRVLCGNHKVRLAGGSHPCAGRVELWRAEQWGTVCDDGWDVRDADVVCAQLGCGYALSVTGQGGQYSLGMGPVHLDELNCTGKERNLWECPAILDNHDCGHKEDAGVVCSESLGLSGPTTSNPSTLIITAGQMTTAGLKWKWSLELLICIGLSSVLLIAFTINVILCCLIRKGRRKGHIVQQQHNSLQPTIKTTENQYEDSIHLVKVISSNGEPSAQTVPPPMWTQSSIESGSYDTDYEPSESVPDATFPLSTFRNSMRYSADGCAPAVKGTHLLSVNEEDSGVPGHPTVLEYPVQNLSTTHTPTGEFQGLTAASSADSFDSSSTSSGEWYENTGHNAADLNTEIYENTEENRTDQQTGTLYCPVPTTHDTENTLDQTIDTCQDSVLSIHN</sequence>
<evidence type="ECO:0000256" key="4">
    <source>
        <dbReference type="ARBA" id="ARBA00022737"/>
    </source>
</evidence>
<evidence type="ECO:0000256" key="2">
    <source>
        <dbReference type="ARBA" id="ARBA00022525"/>
    </source>
</evidence>
<keyword evidence="6" id="KW-0325">Glycoprotein</keyword>
<dbReference type="EMBL" id="JAROKS010000026">
    <property type="protein sequence ID" value="KAK1785475.1"/>
    <property type="molecule type" value="Genomic_DNA"/>
</dbReference>
<dbReference type="PANTHER" id="PTHR48071">
    <property type="entry name" value="SRCR DOMAIN-CONTAINING PROTEIN"/>
    <property type="match status" value="1"/>
</dbReference>
<proteinExistence type="predicted"/>
<dbReference type="GO" id="GO:0031638">
    <property type="term" value="P:zymogen activation"/>
    <property type="evidence" value="ECO:0007669"/>
    <property type="project" value="TreeGrafter"/>
</dbReference>
<comment type="subcellular location">
    <subcellularLocation>
        <location evidence="1">Secreted</location>
    </subcellularLocation>
</comment>
<name>A0AAD9DK48_9TELE</name>
<dbReference type="Gene3D" id="3.10.250.10">
    <property type="entry name" value="SRCR-like domain"/>
    <property type="match status" value="1"/>
</dbReference>
<keyword evidence="8" id="KW-0472">Membrane</keyword>
<evidence type="ECO:0000256" key="7">
    <source>
        <dbReference type="PROSITE-ProRule" id="PRU00196"/>
    </source>
</evidence>
<comment type="caution">
    <text evidence="10">The sequence shown here is derived from an EMBL/GenBank/DDBJ whole genome shotgun (WGS) entry which is preliminary data.</text>
</comment>
<feature type="domain" description="SRCR" evidence="9">
    <location>
        <begin position="118"/>
        <end position="218"/>
    </location>
</feature>
<evidence type="ECO:0000256" key="8">
    <source>
        <dbReference type="SAM" id="Phobius"/>
    </source>
</evidence>
<dbReference type="Proteomes" id="UP001239994">
    <property type="component" value="Unassembled WGS sequence"/>
</dbReference>
<evidence type="ECO:0000256" key="1">
    <source>
        <dbReference type="ARBA" id="ARBA00004613"/>
    </source>
</evidence>
<feature type="disulfide bond" evidence="7">
    <location>
        <begin position="143"/>
        <end position="207"/>
    </location>
</feature>
<keyword evidence="5 7" id="KW-1015">Disulfide bond</keyword>
<feature type="non-terminal residue" evidence="10">
    <location>
        <position position="1"/>
    </location>
</feature>
<dbReference type="SUPFAM" id="SSF56487">
    <property type="entry name" value="SRCR-like"/>
    <property type="match status" value="1"/>
</dbReference>
<dbReference type="SMART" id="SM00202">
    <property type="entry name" value="SR"/>
    <property type="match status" value="1"/>
</dbReference>
<feature type="transmembrane region" description="Helical" evidence="8">
    <location>
        <begin position="250"/>
        <end position="278"/>
    </location>
</feature>
<reference evidence="10" key="1">
    <citation type="submission" date="2023-03" db="EMBL/GenBank/DDBJ databases">
        <title>Electrophorus voltai genome.</title>
        <authorList>
            <person name="Bian C."/>
        </authorList>
    </citation>
    <scope>NUCLEOTIDE SEQUENCE</scope>
    <source>
        <strain evidence="10">CB-2022</strain>
        <tissue evidence="10">Muscle</tissue>
    </source>
</reference>
<evidence type="ECO:0000256" key="5">
    <source>
        <dbReference type="ARBA" id="ARBA00023157"/>
    </source>
</evidence>
<keyword evidence="4" id="KW-0677">Repeat</keyword>
<dbReference type="PROSITE" id="PS00420">
    <property type="entry name" value="SRCR_1"/>
    <property type="match status" value="1"/>
</dbReference>
<dbReference type="PROSITE" id="PS50287">
    <property type="entry name" value="SRCR_2"/>
    <property type="match status" value="1"/>
</dbReference>
<keyword evidence="8" id="KW-1133">Transmembrane helix</keyword>
<dbReference type="InterPro" id="IPR001190">
    <property type="entry name" value="SRCR"/>
</dbReference>
<keyword evidence="11" id="KW-1185">Reference proteome</keyword>
<dbReference type="Pfam" id="PF00530">
    <property type="entry name" value="SRCR"/>
    <property type="match status" value="1"/>
</dbReference>
<dbReference type="PRINTS" id="PR00258">
    <property type="entry name" value="SPERACTRCPTR"/>
</dbReference>
<dbReference type="FunFam" id="3.10.250.10:FF:000010">
    <property type="entry name" value="T-cell differentiation antigen CD6"/>
    <property type="match status" value="1"/>
</dbReference>